<dbReference type="CDD" id="cd02794">
    <property type="entry name" value="MopB_CT_DmsA-EC"/>
    <property type="match status" value="1"/>
</dbReference>
<keyword evidence="6" id="KW-0560">Oxidoreductase</keyword>
<dbReference type="InterPro" id="IPR009010">
    <property type="entry name" value="Asp_de-COase-like_dom_sf"/>
</dbReference>
<dbReference type="PROSITE" id="PS00490">
    <property type="entry name" value="MOLYBDOPTERIN_PROK_2"/>
    <property type="match status" value="1"/>
</dbReference>
<dbReference type="PATRIC" id="fig|49338.4.peg.4761"/>
<keyword evidence="7" id="KW-0408">Iron</keyword>
<feature type="domain" description="4Fe-4S Mo/W bis-MGD-type" evidence="10">
    <location>
        <begin position="51"/>
        <end position="112"/>
    </location>
</feature>
<dbReference type="SMART" id="SM00926">
    <property type="entry name" value="Molybdop_Fe4S4"/>
    <property type="match status" value="1"/>
</dbReference>
<dbReference type="PROSITE" id="PS51318">
    <property type="entry name" value="TAT"/>
    <property type="match status" value="1"/>
</dbReference>
<evidence type="ECO:0000313" key="11">
    <source>
        <dbReference type="EMBL" id="CDX04308.1"/>
    </source>
</evidence>
<evidence type="ECO:0000256" key="8">
    <source>
        <dbReference type="ARBA" id="ARBA00023014"/>
    </source>
</evidence>
<dbReference type="InterPro" id="IPR050612">
    <property type="entry name" value="Prok_Mopterin_Oxidored"/>
</dbReference>
<dbReference type="Gene3D" id="3.40.228.10">
    <property type="entry name" value="Dimethylsulfoxide Reductase, domain 2"/>
    <property type="match status" value="1"/>
</dbReference>
<dbReference type="Proteomes" id="UP000054623">
    <property type="component" value="Unassembled WGS sequence"/>
</dbReference>
<evidence type="ECO:0000256" key="4">
    <source>
        <dbReference type="ARBA" id="ARBA00022723"/>
    </source>
</evidence>
<name>A0A098B5Z5_DESHA</name>
<dbReference type="Gene3D" id="3.40.50.740">
    <property type="match status" value="2"/>
</dbReference>
<dbReference type="PANTHER" id="PTHR43742">
    <property type="entry name" value="TRIMETHYLAMINE-N-OXIDE REDUCTASE"/>
    <property type="match status" value="1"/>
</dbReference>
<comment type="similarity">
    <text evidence="2">Belongs to the prokaryotic molybdopterin-containing oxidoreductase family.</text>
</comment>
<dbReference type="GO" id="GO:0009055">
    <property type="term" value="F:electron transfer activity"/>
    <property type="evidence" value="ECO:0007669"/>
    <property type="project" value="TreeGrafter"/>
</dbReference>
<evidence type="ECO:0000256" key="2">
    <source>
        <dbReference type="ARBA" id="ARBA00010312"/>
    </source>
</evidence>
<evidence type="ECO:0000256" key="6">
    <source>
        <dbReference type="ARBA" id="ARBA00023002"/>
    </source>
</evidence>
<accession>A0A098B5Z5</accession>
<dbReference type="GO" id="GO:0030288">
    <property type="term" value="C:outer membrane-bounded periplasmic space"/>
    <property type="evidence" value="ECO:0007669"/>
    <property type="project" value="TreeGrafter"/>
</dbReference>
<keyword evidence="3" id="KW-0500">Molybdenum</keyword>
<dbReference type="Pfam" id="PF00384">
    <property type="entry name" value="Molybdopterin"/>
    <property type="match status" value="1"/>
</dbReference>
<dbReference type="EMBL" id="LOCK01000013">
    <property type="protein sequence ID" value="KTE92555.1"/>
    <property type="molecule type" value="Genomic_DNA"/>
</dbReference>
<dbReference type="PROSITE" id="PS51257">
    <property type="entry name" value="PROKAR_LIPOPROTEIN"/>
    <property type="match status" value="1"/>
</dbReference>
<dbReference type="InterPro" id="IPR006656">
    <property type="entry name" value="Mopterin_OxRdtase"/>
</dbReference>
<dbReference type="Pfam" id="PF01568">
    <property type="entry name" value="Molydop_binding"/>
    <property type="match status" value="1"/>
</dbReference>
<protein>
    <submittedName>
        <fullName evidence="12">Dimethyl sulfoxide reductase subunit A</fullName>
    </submittedName>
    <submittedName>
        <fullName evidence="11">Molybdopterin oxidoreductase, DmsA-like</fullName>
    </submittedName>
</protein>
<dbReference type="GO" id="GO:0009061">
    <property type="term" value="P:anaerobic respiration"/>
    <property type="evidence" value="ECO:0007669"/>
    <property type="project" value="TreeGrafter"/>
</dbReference>
<evidence type="ECO:0000256" key="3">
    <source>
        <dbReference type="ARBA" id="ARBA00022505"/>
    </source>
</evidence>
<gene>
    <name evidence="12" type="ORF">AT727_18720</name>
    <name evidence="11" type="ORF">DPCES_4422</name>
</gene>
<dbReference type="GO" id="GO:0043546">
    <property type="term" value="F:molybdopterin cofactor binding"/>
    <property type="evidence" value="ECO:0007669"/>
    <property type="project" value="InterPro"/>
</dbReference>
<evidence type="ECO:0000259" key="10">
    <source>
        <dbReference type="PROSITE" id="PS51669"/>
    </source>
</evidence>
<comment type="cofactor">
    <cofactor evidence="1">
        <name>Mo-bis(molybdopterin guanine dinucleotide)</name>
        <dbReference type="ChEBI" id="CHEBI:60539"/>
    </cofactor>
</comment>
<dbReference type="PANTHER" id="PTHR43742:SF3">
    <property type="entry name" value="DIMETHYL SULFOXIDE REDUCTASE DMSA"/>
    <property type="match status" value="1"/>
</dbReference>
<dbReference type="EMBL" id="LK996017">
    <property type="protein sequence ID" value="CDX04308.1"/>
    <property type="molecule type" value="Genomic_DNA"/>
</dbReference>
<keyword evidence="5" id="KW-0732">Signal</keyword>
<organism evidence="11">
    <name type="scientific">Desulfitobacterium hafniense</name>
    <name type="common">Desulfitobacterium frappieri</name>
    <dbReference type="NCBI Taxonomy" id="49338"/>
    <lineage>
        <taxon>Bacteria</taxon>
        <taxon>Bacillati</taxon>
        <taxon>Bacillota</taxon>
        <taxon>Clostridia</taxon>
        <taxon>Eubacteriales</taxon>
        <taxon>Desulfitobacteriaceae</taxon>
        <taxon>Desulfitobacterium</taxon>
    </lineage>
</organism>
<reference evidence="11" key="1">
    <citation type="submission" date="2014-07" db="EMBL/GenBank/DDBJ databases">
        <authorList>
            <person name="Hornung V.Bastian."/>
        </authorList>
    </citation>
    <scope>NUCLEOTIDE SEQUENCE</scope>
    <source>
        <strain evidence="11">PCE-S</strain>
    </source>
</reference>
<feature type="region of interest" description="Disordered" evidence="9">
    <location>
        <begin position="81"/>
        <end position="103"/>
    </location>
</feature>
<dbReference type="InterPro" id="IPR006311">
    <property type="entry name" value="TAT_signal"/>
</dbReference>
<evidence type="ECO:0000256" key="7">
    <source>
        <dbReference type="ARBA" id="ARBA00023004"/>
    </source>
</evidence>
<dbReference type="AlphaFoldDB" id="A0A098B5Z5"/>
<dbReference type="OrthoDB" id="219031at2"/>
<reference evidence="12 13" key="2">
    <citation type="submission" date="2015-12" db="EMBL/GenBank/DDBJ databases">
        <title>Draft Genome Sequence of Desulfitobacterium hafniense Strain DH, a Sulfate-reducing Bacterium Isolated from Paddy Soils.</title>
        <authorList>
            <person name="Bao P."/>
            <person name="Zhang X."/>
            <person name="Li G."/>
        </authorList>
    </citation>
    <scope>NUCLEOTIDE SEQUENCE [LARGE SCALE GENOMIC DNA]</scope>
    <source>
        <strain evidence="12 13">DH</strain>
    </source>
</reference>
<keyword evidence="8" id="KW-0411">Iron-sulfur</keyword>
<dbReference type="InterPro" id="IPR006963">
    <property type="entry name" value="Mopterin_OxRdtase_4Fe-4S_dom"/>
</dbReference>
<dbReference type="GO" id="GO:0051536">
    <property type="term" value="F:iron-sulfur cluster binding"/>
    <property type="evidence" value="ECO:0007669"/>
    <property type="project" value="UniProtKB-KW"/>
</dbReference>
<dbReference type="SUPFAM" id="SSF50692">
    <property type="entry name" value="ADC-like"/>
    <property type="match status" value="1"/>
</dbReference>
<dbReference type="NCBIfam" id="TIGR01409">
    <property type="entry name" value="TAT_signal_seq"/>
    <property type="match status" value="1"/>
</dbReference>
<proteinExistence type="inferred from homology"/>
<dbReference type="GO" id="GO:0016491">
    <property type="term" value="F:oxidoreductase activity"/>
    <property type="evidence" value="ECO:0007669"/>
    <property type="project" value="UniProtKB-KW"/>
</dbReference>
<sequence>MTKFFDKINEMTISRRNFIKASTAAAASLSLVGCGNTLTTTNAGQAANEEGTWITAACWHNCGGRCLNKALVVDGVVVRQKTDDTHPDSPDYPQQRGCARGRSQRQQIFGADRLRYPMKRKNWNPGDGGKRELRGKDEWVRISWEEALDHVAAELKRVKETYGNKAILAKSTGPALNAYGGAMTYWGCTSDGAWPKPQQFMNGGRSRGSNDRLDLRNSKLIVLWGANPVWSSGGNPAYNFKQAKEAGAKFIIVDPLYNDTAQLLADQWIPVRPGTDTALLLGMAHYMITNNLHDQEFLDKYCVGFDAEHMPEGADPKENFKDYVLGTYDGTPKTPEWASEHCGTDPDLIRSFAHEVAVTKPMTFTSSSAAARTSVGEQFCQAFLTVGWMTGNVGKPGASVCSNNRHNTQSYGGPALVKAGGAGGKSPANPVYKEPTFPGPDPFKTDWHGIVIDEAWDAVINGEYTAGVRGKQPCDIRMIWNIGSGNVLNQNTDIMKGIEAFRKVEFVVTSAHFLTATAQYADIVLPATTEWERLGGFLTGNPEMIIFYSQITQPMFEAKDDDWMYAEIGKRLGLDPADFDPLSPEQKLFNMVAGCTVMKEDGSGYEKLVTITAEDIAALGVKGTPQEGRISYQEFKEQGVYQVPRSPGDQYTYIDYKDFIEDPEKNPLGTESGKFQIHSQGLADTINAYGWNTLAPIPKYQYVTEGYEETFANFEKKEKSGYPLQLTTIHYARRSHSTLDNISWLREAFQNRLYIHPADAAARGIAKNDIVKISSRHGQVIRPVYITERIMPGTLTLGQGAWAEVDDETGICKAGATNVLNGGLPTGQGVQAYNTCNVQVEKYDSKLETDYLWPKRIVAAQGGNK</sequence>
<evidence type="ECO:0000313" key="13">
    <source>
        <dbReference type="Proteomes" id="UP000054623"/>
    </source>
</evidence>
<keyword evidence="4" id="KW-0479">Metal-binding</keyword>
<dbReference type="PROSITE" id="PS51669">
    <property type="entry name" value="4FE4S_MOW_BIS_MGD"/>
    <property type="match status" value="1"/>
</dbReference>
<dbReference type="InterPro" id="IPR019546">
    <property type="entry name" value="TAT_signal_bac_arc"/>
</dbReference>
<dbReference type="GO" id="GO:0030151">
    <property type="term" value="F:molybdenum ion binding"/>
    <property type="evidence" value="ECO:0007669"/>
    <property type="project" value="TreeGrafter"/>
</dbReference>
<dbReference type="Gene3D" id="2.40.40.20">
    <property type="match status" value="1"/>
</dbReference>
<dbReference type="InterPro" id="IPR006657">
    <property type="entry name" value="MoPterin_dinucl-bd_dom"/>
</dbReference>
<evidence type="ECO:0000256" key="1">
    <source>
        <dbReference type="ARBA" id="ARBA00001942"/>
    </source>
</evidence>
<evidence type="ECO:0000313" key="12">
    <source>
        <dbReference type="EMBL" id="KTE92555.1"/>
    </source>
</evidence>
<dbReference type="InterPro" id="IPR006655">
    <property type="entry name" value="Mopterin_OxRdtase_prok_CS"/>
</dbReference>
<dbReference type="SUPFAM" id="SSF53706">
    <property type="entry name" value="Formate dehydrogenase/DMSO reductase, domains 1-3"/>
    <property type="match status" value="1"/>
</dbReference>
<evidence type="ECO:0000256" key="5">
    <source>
        <dbReference type="ARBA" id="ARBA00022729"/>
    </source>
</evidence>
<dbReference type="RefSeq" id="WP_005808097.1">
    <property type="nucleotide sequence ID" value="NZ_CABKQQ010000005.1"/>
</dbReference>
<dbReference type="PROSITE" id="PS00932">
    <property type="entry name" value="MOLYBDOPTERIN_PROK_3"/>
    <property type="match status" value="1"/>
</dbReference>
<evidence type="ECO:0000256" key="9">
    <source>
        <dbReference type="SAM" id="MobiDB-lite"/>
    </source>
</evidence>
<dbReference type="Gene3D" id="2.20.25.90">
    <property type="entry name" value="ADC-like domains"/>
    <property type="match status" value="1"/>
</dbReference>